<accession>A0ABS1CQP0</accession>
<dbReference type="RefSeq" id="WP_200244016.1">
    <property type="nucleotide sequence ID" value="NZ_NRRV01000288.1"/>
</dbReference>
<organism evidence="1 2">
    <name type="scientific">Thiohalocapsa halophila</name>
    <dbReference type="NCBI Taxonomy" id="69359"/>
    <lineage>
        <taxon>Bacteria</taxon>
        <taxon>Pseudomonadati</taxon>
        <taxon>Pseudomonadota</taxon>
        <taxon>Gammaproteobacteria</taxon>
        <taxon>Chromatiales</taxon>
        <taxon>Chromatiaceae</taxon>
        <taxon>Thiohalocapsa</taxon>
    </lineage>
</organism>
<keyword evidence="2" id="KW-1185">Reference proteome</keyword>
<gene>
    <name evidence="1" type="ORF">CKO31_26000</name>
</gene>
<evidence type="ECO:0000313" key="1">
    <source>
        <dbReference type="EMBL" id="MBK1634103.1"/>
    </source>
</evidence>
<dbReference type="Proteomes" id="UP000748752">
    <property type="component" value="Unassembled WGS sequence"/>
</dbReference>
<proteinExistence type="predicted"/>
<evidence type="ECO:0000313" key="2">
    <source>
        <dbReference type="Proteomes" id="UP000748752"/>
    </source>
</evidence>
<reference evidence="1 2" key="1">
    <citation type="journal article" date="2020" name="Microorganisms">
        <title>Osmotic Adaptation and Compatible Solute Biosynthesis of Phototrophic Bacteria as Revealed from Genome Analyses.</title>
        <authorList>
            <person name="Imhoff J.F."/>
            <person name="Rahn T."/>
            <person name="Kunzel S."/>
            <person name="Keller A."/>
            <person name="Neulinger S.C."/>
        </authorList>
    </citation>
    <scope>NUCLEOTIDE SEQUENCE [LARGE SCALE GENOMIC DNA]</scope>
    <source>
        <strain evidence="1 2">DSM 6210</strain>
    </source>
</reference>
<protein>
    <submittedName>
        <fullName evidence="1">Uncharacterized protein</fullName>
    </submittedName>
</protein>
<comment type="caution">
    <text evidence="1">The sequence shown here is derived from an EMBL/GenBank/DDBJ whole genome shotgun (WGS) entry which is preliminary data.</text>
</comment>
<name>A0ABS1CQP0_9GAMM</name>
<feature type="non-terminal residue" evidence="1">
    <location>
        <position position="88"/>
    </location>
</feature>
<dbReference type="EMBL" id="NRRV01000288">
    <property type="protein sequence ID" value="MBK1634103.1"/>
    <property type="molecule type" value="Genomic_DNA"/>
</dbReference>
<sequence>MKDDNNGDLAARPPFSPIIRRALARADQTQVEARGIIKSHMIGAMSVGFIPVPIVDGIALTDIQWNLICRLADHYGVPIQAAYRTLLI</sequence>